<dbReference type="Gene3D" id="3.40.50.300">
    <property type="entry name" value="P-loop containing nucleotide triphosphate hydrolases"/>
    <property type="match status" value="1"/>
</dbReference>
<keyword evidence="2" id="KW-0067">ATP-binding</keyword>
<dbReference type="InterPro" id="IPR002586">
    <property type="entry name" value="CobQ/CobB/MinD/ParA_Nub-bd_dom"/>
</dbReference>
<dbReference type="GO" id="GO:0005829">
    <property type="term" value="C:cytosol"/>
    <property type="evidence" value="ECO:0007669"/>
    <property type="project" value="TreeGrafter"/>
</dbReference>
<sequence length="452" mass="46840">MTWRVLTALDHRHEDRIAAAVAADRDFEVVRRCPDVADLLAAAGAGLGDIALVSGGLRGLDRDCVAQLAEAAVRVVGVTDAGEGSQERLRQLGISALAPADNAVDLLAALHRLAASSLVAVAATGAPATDVDAEIAALEAGLDPLGPLGPHGIAGDGALSDEPHEGRILAVWGPAGSPGRTTLAVNLAAEFAARGTSTLLIDADTYGACVAQLLGLLDESPGVAAAARASELGTLDVPTLARLTPSTATGFRVLTGLPTSSRWSELRAASMSHLLDLARRLVDVVVVDCAFCLDDDEELSYDTRAPRRNGATLAALEAADEIVAVAAADPVGLQRLVRALQDLESVACVTPRIVVNRLRSTAVGAAPERRVGDALKRFAGVEVAAFIPDDRATLDRCVLAGRVLAEEAPGAVVRERIRHLAGELVPAQAPGTPVRRRRWLPGSVTMGRWSTA</sequence>
<dbReference type="InterPro" id="IPR027417">
    <property type="entry name" value="P-loop_NTPase"/>
</dbReference>
<keyword evidence="5" id="KW-1185">Reference proteome</keyword>
<feature type="domain" description="CobQ/CobB/MinD/ParA nucleotide binding" evidence="3">
    <location>
        <begin position="170"/>
        <end position="392"/>
    </location>
</feature>
<name>A0A077MA48_9MICO</name>
<evidence type="ECO:0000259" key="3">
    <source>
        <dbReference type="Pfam" id="PF01656"/>
    </source>
</evidence>
<reference evidence="4 5" key="1">
    <citation type="journal article" date="2013" name="ISME J.">
        <title>A metabolic model for members of the genus Tetrasphaera involved in enhanced biological phosphorus removal.</title>
        <authorList>
            <person name="Kristiansen R."/>
            <person name="Nguyen H.T.T."/>
            <person name="Saunders A.M."/>
            <person name="Nielsen J.L."/>
            <person name="Wimmer R."/>
            <person name="Le V.Q."/>
            <person name="McIlroy S.J."/>
            <person name="Petrovski S."/>
            <person name="Seviour R.J."/>
            <person name="Calteau A."/>
            <person name="Nielsen K.L."/>
            <person name="Nielsen P.H."/>
        </authorList>
    </citation>
    <scope>NUCLEOTIDE SEQUENCE [LARGE SCALE GENOMIC DNA]</scope>
    <source>
        <strain evidence="4 5">Ben 74</strain>
    </source>
</reference>
<proteinExistence type="predicted"/>
<evidence type="ECO:0000256" key="1">
    <source>
        <dbReference type="ARBA" id="ARBA00022741"/>
    </source>
</evidence>
<dbReference type="SUPFAM" id="SSF52540">
    <property type="entry name" value="P-loop containing nucleoside triphosphate hydrolases"/>
    <property type="match status" value="1"/>
</dbReference>
<dbReference type="InterPro" id="IPR050625">
    <property type="entry name" value="ParA/MinD_ATPase"/>
</dbReference>
<evidence type="ECO:0000313" key="5">
    <source>
        <dbReference type="Proteomes" id="UP000035720"/>
    </source>
</evidence>
<organism evidence="4 5">
    <name type="scientific">Nostocoides jenkinsii Ben 74</name>
    <dbReference type="NCBI Taxonomy" id="1193518"/>
    <lineage>
        <taxon>Bacteria</taxon>
        <taxon>Bacillati</taxon>
        <taxon>Actinomycetota</taxon>
        <taxon>Actinomycetes</taxon>
        <taxon>Micrococcales</taxon>
        <taxon>Intrasporangiaceae</taxon>
        <taxon>Nostocoides</taxon>
    </lineage>
</organism>
<dbReference type="Pfam" id="PF01656">
    <property type="entry name" value="CbiA"/>
    <property type="match status" value="1"/>
</dbReference>
<dbReference type="PANTHER" id="PTHR43384:SF6">
    <property type="entry name" value="SEPTUM SITE-DETERMINING PROTEIN MIND HOMOLOG, CHLOROPLASTIC"/>
    <property type="match status" value="1"/>
</dbReference>
<comment type="caution">
    <text evidence="4">The sequence shown here is derived from an EMBL/GenBank/DDBJ whole genome shotgun (WGS) entry which is preliminary data.</text>
</comment>
<gene>
    <name evidence="4" type="ORF">BN13_40016</name>
</gene>
<dbReference type="Proteomes" id="UP000035720">
    <property type="component" value="Unassembled WGS sequence"/>
</dbReference>
<dbReference type="EMBL" id="CAJC01000150">
    <property type="protein sequence ID" value="CCI53464.1"/>
    <property type="molecule type" value="Genomic_DNA"/>
</dbReference>
<dbReference type="PANTHER" id="PTHR43384">
    <property type="entry name" value="SEPTUM SITE-DETERMINING PROTEIN MIND HOMOLOG, CHLOROPLASTIC-RELATED"/>
    <property type="match status" value="1"/>
</dbReference>
<dbReference type="RefSeq" id="WP_084733492.1">
    <property type="nucleotide sequence ID" value="NZ_HF571038.1"/>
</dbReference>
<evidence type="ECO:0000313" key="4">
    <source>
        <dbReference type="EMBL" id="CCI53464.1"/>
    </source>
</evidence>
<keyword evidence="1" id="KW-0547">Nucleotide-binding</keyword>
<dbReference type="GO" id="GO:0051782">
    <property type="term" value="P:negative regulation of cell division"/>
    <property type="evidence" value="ECO:0007669"/>
    <property type="project" value="TreeGrafter"/>
</dbReference>
<dbReference type="GO" id="GO:0016887">
    <property type="term" value="F:ATP hydrolysis activity"/>
    <property type="evidence" value="ECO:0007669"/>
    <property type="project" value="TreeGrafter"/>
</dbReference>
<dbReference type="GO" id="GO:0005524">
    <property type="term" value="F:ATP binding"/>
    <property type="evidence" value="ECO:0007669"/>
    <property type="project" value="UniProtKB-KW"/>
</dbReference>
<protein>
    <submittedName>
        <fullName evidence="4">Putative regulator</fullName>
    </submittedName>
</protein>
<dbReference type="GO" id="GO:0009898">
    <property type="term" value="C:cytoplasmic side of plasma membrane"/>
    <property type="evidence" value="ECO:0007669"/>
    <property type="project" value="TreeGrafter"/>
</dbReference>
<dbReference type="AlphaFoldDB" id="A0A077MA48"/>
<dbReference type="STRING" id="1193518.BN13_40016"/>
<accession>A0A077MA48</accession>
<evidence type="ECO:0000256" key="2">
    <source>
        <dbReference type="ARBA" id="ARBA00022840"/>
    </source>
</evidence>